<evidence type="ECO:0000313" key="4">
    <source>
        <dbReference type="Proteomes" id="UP000540191"/>
    </source>
</evidence>
<evidence type="ECO:0000313" key="3">
    <source>
        <dbReference type="EMBL" id="MBB4735058.1"/>
    </source>
</evidence>
<dbReference type="Proteomes" id="UP000540191">
    <property type="component" value="Unassembled WGS sequence"/>
</dbReference>
<dbReference type="RefSeq" id="WP_158495744.1">
    <property type="nucleotide sequence ID" value="NZ_JACHNA010000001.1"/>
</dbReference>
<dbReference type="Pfam" id="PF00578">
    <property type="entry name" value="AhpC-TSA"/>
    <property type="match status" value="1"/>
</dbReference>
<dbReference type="Gene3D" id="3.40.30.10">
    <property type="entry name" value="Glutaredoxin"/>
    <property type="match status" value="1"/>
</dbReference>
<feature type="region of interest" description="Disordered" evidence="1">
    <location>
        <begin position="1"/>
        <end position="29"/>
    </location>
</feature>
<dbReference type="AlphaFoldDB" id="A0A7W7GMV1"/>
<name>A0A7W7GMV1_9MICC</name>
<dbReference type="SUPFAM" id="SSF52833">
    <property type="entry name" value="Thioredoxin-like"/>
    <property type="match status" value="1"/>
</dbReference>
<dbReference type="GO" id="GO:0016491">
    <property type="term" value="F:oxidoreductase activity"/>
    <property type="evidence" value="ECO:0007669"/>
    <property type="project" value="InterPro"/>
</dbReference>
<sequence>MTDAPSPDVEGVAPPALRDTFGQPWPCPPIVGPDASAGRGEVEAAWLVFLPGAFTPVCTSELTWLAEMAVGFAHTADEGGPRVGVRVISCDAAPVLRRVAEETGAPDELVLLSDFWPHGAAADHYGLLDRQTGRPRRVSVLVDADGVEHGRVTAEPGRARTRTEHETVTEQWSANR</sequence>
<feature type="region of interest" description="Disordered" evidence="1">
    <location>
        <begin position="156"/>
        <end position="176"/>
    </location>
</feature>
<accession>A0A7W7GMV1</accession>
<gene>
    <name evidence="3" type="ORF">HDA30_000566</name>
</gene>
<protein>
    <submittedName>
        <fullName evidence="3">Peroxiredoxin</fullName>
    </submittedName>
</protein>
<organism evidence="3 4">
    <name type="scientific">Micrococcus cohnii</name>
    <dbReference type="NCBI Taxonomy" id="993416"/>
    <lineage>
        <taxon>Bacteria</taxon>
        <taxon>Bacillati</taxon>
        <taxon>Actinomycetota</taxon>
        <taxon>Actinomycetes</taxon>
        <taxon>Micrococcales</taxon>
        <taxon>Micrococcaceae</taxon>
        <taxon>Micrococcus</taxon>
    </lineage>
</organism>
<dbReference type="InterPro" id="IPR036249">
    <property type="entry name" value="Thioredoxin-like_sf"/>
</dbReference>
<comment type="caution">
    <text evidence="3">The sequence shown here is derived from an EMBL/GenBank/DDBJ whole genome shotgun (WGS) entry which is preliminary data.</text>
</comment>
<proteinExistence type="predicted"/>
<reference evidence="3 4" key="1">
    <citation type="submission" date="2020-08" db="EMBL/GenBank/DDBJ databases">
        <title>Sequencing the genomes of 1000 actinobacteria strains.</title>
        <authorList>
            <person name="Klenk H.-P."/>
        </authorList>
    </citation>
    <scope>NUCLEOTIDE SEQUENCE [LARGE SCALE GENOMIC DNA]</scope>
    <source>
        <strain evidence="3 4">DSM 23974</strain>
    </source>
</reference>
<evidence type="ECO:0000259" key="2">
    <source>
        <dbReference type="Pfam" id="PF00578"/>
    </source>
</evidence>
<evidence type="ECO:0000256" key="1">
    <source>
        <dbReference type="SAM" id="MobiDB-lite"/>
    </source>
</evidence>
<dbReference type="InterPro" id="IPR000866">
    <property type="entry name" value="AhpC/TSA"/>
</dbReference>
<feature type="compositionally biased region" description="Basic and acidic residues" evidence="1">
    <location>
        <begin position="156"/>
        <end position="168"/>
    </location>
</feature>
<dbReference type="GO" id="GO:0016209">
    <property type="term" value="F:antioxidant activity"/>
    <property type="evidence" value="ECO:0007669"/>
    <property type="project" value="InterPro"/>
</dbReference>
<feature type="domain" description="Alkyl hydroperoxide reductase subunit C/ Thiol specific antioxidant" evidence="2">
    <location>
        <begin position="45"/>
        <end position="147"/>
    </location>
</feature>
<dbReference type="EMBL" id="JACHNA010000001">
    <property type="protein sequence ID" value="MBB4735058.1"/>
    <property type="molecule type" value="Genomic_DNA"/>
</dbReference>
<keyword evidence="4" id="KW-1185">Reference proteome</keyword>